<keyword evidence="8 12" id="KW-1133">Transmembrane helix</keyword>
<dbReference type="UniPathway" id="UPA00196"/>
<comment type="pathway">
    <text evidence="2">Glycolipid biosynthesis; glycosylphosphatidylinositol-anchor biosynthesis.</text>
</comment>
<evidence type="ECO:0000256" key="10">
    <source>
        <dbReference type="ARBA" id="ARBA00023180"/>
    </source>
</evidence>
<feature type="transmembrane region" description="Helical" evidence="12">
    <location>
        <begin position="860"/>
        <end position="879"/>
    </location>
</feature>
<feature type="region of interest" description="Disordered" evidence="11">
    <location>
        <begin position="897"/>
        <end position="927"/>
    </location>
</feature>
<feature type="transmembrane region" description="Helical" evidence="12">
    <location>
        <begin position="673"/>
        <end position="692"/>
    </location>
</feature>
<feature type="transmembrane region" description="Helical" evidence="12">
    <location>
        <begin position="828"/>
        <end position="854"/>
    </location>
</feature>
<evidence type="ECO:0000256" key="4">
    <source>
        <dbReference type="ARBA" id="ARBA00022502"/>
    </source>
</evidence>
<dbReference type="VEuPathDB" id="FungiDB:TREMEDRAFT_44276"/>
<feature type="transmembrane region" description="Helical" evidence="12">
    <location>
        <begin position="644"/>
        <end position="661"/>
    </location>
</feature>
<evidence type="ECO:0000256" key="7">
    <source>
        <dbReference type="ARBA" id="ARBA00022824"/>
    </source>
</evidence>
<comment type="similarity">
    <text evidence="3">Belongs to the PIGG/PIGN/PIGO family. PIGO subfamily.</text>
</comment>
<evidence type="ECO:0000256" key="3">
    <source>
        <dbReference type="ARBA" id="ARBA00008695"/>
    </source>
</evidence>
<organism evidence="13 14">
    <name type="scientific">Tremella mesenterica</name>
    <name type="common">Jelly fungus</name>
    <dbReference type="NCBI Taxonomy" id="5217"/>
    <lineage>
        <taxon>Eukaryota</taxon>
        <taxon>Fungi</taxon>
        <taxon>Dikarya</taxon>
        <taxon>Basidiomycota</taxon>
        <taxon>Agaricomycotina</taxon>
        <taxon>Tremellomycetes</taxon>
        <taxon>Tremellales</taxon>
        <taxon>Tremellaceae</taxon>
        <taxon>Tremella</taxon>
    </lineage>
</organism>
<keyword evidence="10" id="KW-0325">Glycoprotein</keyword>
<feature type="compositionally biased region" description="Low complexity" evidence="11">
    <location>
        <begin position="897"/>
        <end position="921"/>
    </location>
</feature>
<dbReference type="SUPFAM" id="SSF53649">
    <property type="entry name" value="Alkaline phosphatase-like"/>
    <property type="match status" value="1"/>
</dbReference>
<feature type="region of interest" description="Disordered" evidence="11">
    <location>
        <begin position="1"/>
        <end position="40"/>
    </location>
</feature>
<feature type="transmembrane region" description="Helical" evidence="12">
    <location>
        <begin position="551"/>
        <end position="575"/>
    </location>
</feature>
<feature type="transmembrane region" description="Helical" evidence="12">
    <location>
        <begin position="786"/>
        <end position="807"/>
    </location>
</feature>
<feature type="transmembrane region" description="Helical" evidence="12">
    <location>
        <begin position="513"/>
        <end position="539"/>
    </location>
</feature>
<feature type="transmembrane region" description="Helical" evidence="12">
    <location>
        <begin position="1119"/>
        <end position="1141"/>
    </location>
</feature>
<feature type="transmembrane region" description="Helical" evidence="12">
    <location>
        <begin position="587"/>
        <end position="607"/>
    </location>
</feature>
<comment type="subcellular location">
    <subcellularLocation>
        <location evidence="1">Endoplasmic reticulum membrane</location>
        <topology evidence="1">Multi-pass membrane protein</topology>
    </subcellularLocation>
</comment>
<dbReference type="InParanoid" id="A0A4Q1BTH4"/>
<feature type="transmembrane region" description="Helical" evidence="12">
    <location>
        <begin position="989"/>
        <end position="1015"/>
    </location>
</feature>
<dbReference type="OrthoDB" id="272139at2759"/>
<proteinExistence type="inferred from homology"/>
<dbReference type="CDD" id="cd16023">
    <property type="entry name" value="GPI_EPT_3"/>
    <property type="match status" value="1"/>
</dbReference>
<keyword evidence="5" id="KW-0808">Transferase</keyword>
<feature type="transmembrane region" description="Helical" evidence="12">
    <location>
        <begin position="747"/>
        <end position="766"/>
    </location>
</feature>
<dbReference type="AlphaFoldDB" id="A0A4Q1BTH4"/>
<evidence type="ECO:0000313" key="14">
    <source>
        <dbReference type="Proteomes" id="UP000289152"/>
    </source>
</evidence>
<dbReference type="InterPro" id="IPR037675">
    <property type="entry name" value="PIG-O_N"/>
</dbReference>
<dbReference type="PANTHER" id="PTHR23071:SF1">
    <property type="entry name" value="GPI ETHANOLAMINE PHOSPHATE TRANSFERASE 3"/>
    <property type="match status" value="1"/>
</dbReference>
<protein>
    <submittedName>
        <fullName evidence="13">Uncharacterized protein</fullName>
    </submittedName>
</protein>
<keyword evidence="7" id="KW-0256">Endoplasmic reticulum</keyword>
<evidence type="ECO:0000256" key="1">
    <source>
        <dbReference type="ARBA" id="ARBA00004477"/>
    </source>
</evidence>
<feature type="transmembrane region" description="Helical" evidence="12">
    <location>
        <begin position="950"/>
        <end position="969"/>
    </location>
</feature>
<dbReference type="Pfam" id="PF01663">
    <property type="entry name" value="Phosphodiest"/>
    <property type="match status" value="1"/>
</dbReference>
<evidence type="ECO:0000256" key="5">
    <source>
        <dbReference type="ARBA" id="ARBA00022679"/>
    </source>
</evidence>
<evidence type="ECO:0000256" key="11">
    <source>
        <dbReference type="SAM" id="MobiDB-lite"/>
    </source>
</evidence>
<keyword evidence="14" id="KW-1185">Reference proteome</keyword>
<accession>A0A4Q1BTH4</accession>
<dbReference type="GO" id="GO:0006506">
    <property type="term" value="P:GPI anchor biosynthetic process"/>
    <property type="evidence" value="ECO:0007669"/>
    <property type="project" value="UniProtKB-UniPathway"/>
</dbReference>
<feature type="transmembrane region" description="Helical" evidence="12">
    <location>
        <begin position="1085"/>
        <end position="1107"/>
    </location>
</feature>
<feature type="transmembrane region" description="Helical" evidence="12">
    <location>
        <begin position="619"/>
        <end position="638"/>
    </location>
</feature>
<evidence type="ECO:0000313" key="13">
    <source>
        <dbReference type="EMBL" id="RXK41374.1"/>
    </source>
</evidence>
<keyword evidence="4" id="KW-0337">GPI-anchor biosynthesis</keyword>
<feature type="compositionally biased region" description="Low complexity" evidence="11">
    <location>
        <begin position="1033"/>
        <end position="1058"/>
    </location>
</feature>
<feature type="region of interest" description="Disordered" evidence="11">
    <location>
        <begin position="1025"/>
        <end position="1075"/>
    </location>
</feature>
<dbReference type="EMBL" id="SDIL01000009">
    <property type="protein sequence ID" value="RXK41374.1"/>
    <property type="molecule type" value="Genomic_DNA"/>
</dbReference>
<evidence type="ECO:0000256" key="8">
    <source>
        <dbReference type="ARBA" id="ARBA00022989"/>
    </source>
</evidence>
<reference evidence="13 14" key="1">
    <citation type="submission" date="2016-06" db="EMBL/GenBank/DDBJ databases">
        <title>Evolution of pathogenesis and genome organization in the Tremellales.</title>
        <authorList>
            <person name="Cuomo C."/>
            <person name="Litvintseva A."/>
            <person name="Heitman J."/>
            <person name="Chen Y."/>
            <person name="Sun S."/>
            <person name="Springer D."/>
            <person name="Dromer F."/>
            <person name="Young S."/>
            <person name="Zeng Q."/>
            <person name="Chapman S."/>
            <person name="Gujja S."/>
            <person name="Saif S."/>
            <person name="Birren B."/>
        </authorList>
    </citation>
    <scope>NUCLEOTIDE SEQUENCE [LARGE SCALE GENOMIC DNA]</scope>
    <source>
        <strain evidence="13 14">ATCC 28783</strain>
    </source>
</reference>
<name>A0A4Q1BTH4_TREME</name>
<gene>
    <name evidence="13" type="ORF">M231_01279</name>
</gene>
<dbReference type="FunCoup" id="A0A4Q1BTH4">
    <property type="interactions" value="127"/>
</dbReference>
<evidence type="ECO:0000256" key="2">
    <source>
        <dbReference type="ARBA" id="ARBA00004687"/>
    </source>
</evidence>
<feature type="transmembrane region" description="Helical" evidence="12">
    <location>
        <begin position="60"/>
        <end position="79"/>
    </location>
</feature>
<evidence type="ECO:0000256" key="12">
    <source>
        <dbReference type="SAM" id="Phobius"/>
    </source>
</evidence>
<dbReference type="Gene3D" id="3.40.720.10">
    <property type="entry name" value="Alkaline Phosphatase, subunit A"/>
    <property type="match status" value="1"/>
</dbReference>
<dbReference type="STRING" id="5217.A0A4Q1BTH4"/>
<evidence type="ECO:0000256" key="6">
    <source>
        <dbReference type="ARBA" id="ARBA00022692"/>
    </source>
</evidence>
<sequence>MPRSKKSSVTSQTHAAAEPTGIPVPSRPDDTGPSTQAETTSSTSLNFFEFIMKDVSRHDLALLAITYFIFVHAIGLYIFTRGFLLTRLTIPSTAPPYSVSNPPPIPPTHSKAIVLIIDALRTDFISPHHPQHSSPYHHGILTLPAELAATTPHHSLIFNAFSDPPTSTMQRLKGITTGSLPTFIDIGSNFASTAIDEDSWISQLVAADKKVIFMGDDTWVNLFPETFAIQHPYDSFNVEDLHTVDNGVIQHLLPYLAKENSTRWDVLIGHFLGVDHVGHRVGPERETMRIKLEQMNLVLRDVVDRMDENTLLVLLGDHGMDQKGNHGGDSDLETASAMWLYSKGVPLSSNMDVPTLVRSWPNYTFPGSLTPLRHIDQIDIVPTLSLLLGIPIPFNNLGSVIPECFTSNMSRLEMATRVNGEQIKRYLHEYGDKNVEGGLDDPWARASAAARLVDMVNPDGEAYTAIGIDNATEAVIPPADWDPVKGGAMAALHHSITTHRVFAQSSLSRLRSLWAQFSLSSILVGLTILLLSVPALIPLYHRSQQPGWEEFVRAALTGAMSAAVVGMLLPLPVLIFMYSPLDILCMAIPQGIIASELFLCSPLIFIVRLTHRKLTLERVIGPVILLIHALSFGSNSFIMWEDRIVVYLLVTILIVFLIKSFTAPTAALRLRILGLSLLAGLLVRLCGAITVCREEQQPYCRVTFFSGSTPTAPTWALIAILPLALQLPRVIGLTLDRSKSLGGPARLIVGILWRSTLFISALYWLLEYAEGTDSVNPARIPLLRLIRMWLARIGFFILIGSIPYWLISGLCITIQRNTNQIENEDEAPVVVLGFANVYGSTYLLFYLLVFGSIYLVNQPMGQITLSLLLISLLAYLELIDSRRDSFLIHRSFSSSIITTQPSSPHDSTSNSHTSNTSRNPTYQSISSPPIDPFSTLETTHDALPPSFTELVPLLLMGFIGFFATGHQAVLTTIQWKSAFVGVSNVVYPWSPFLVALNSFGPFLLSALAGPLLALWNVSPSLQSPTSPTAQRIPSTSSASLPPSTSTPQSSSTSTRNTTQEIHVTNTEPNKKSTARRPVLGHTLRIGIAIMIYHTVLTTSSAICAAWLRRHLMVWKVFAPRFMLAGVTLLVVDIGVLLGLMAMRVTGWKVWRTFKCESV</sequence>
<dbReference type="InterPro" id="IPR039524">
    <property type="entry name" value="PIGO/GPI13"/>
</dbReference>
<dbReference type="Proteomes" id="UP000289152">
    <property type="component" value="Unassembled WGS sequence"/>
</dbReference>
<keyword evidence="9 12" id="KW-0472">Membrane</keyword>
<keyword evidence="6 12" id="KW-0812">Transmembrane</keyword>
<comment type="caution">
    <text evidence="13">The sequence shown here is derived from an EMBL/GenBank/DDBJ whole genome shotgun (WGS) entry which is preliminary data.</text>
</comment>
<evidence type="ECO:0000256" key="9">
    <source>
        <dbReference type="ARBA" id="ARBA00023136"/>
    </source>
</evidence>
<dbReference type="InterPro" id="IPR002591">
    <property type="entry name" value="Phosphodiest/P_Trfase"/>
</dbReference>
<feature type="transmembrane region" description="Helical" evidence="12">
    <location>
        <begin position="712"/>
        <end position="735"/>
    </location>
</feature>
<dbReference type="InterPro" id="IPR017850">
    <property type="entry name" value="Alkaline_phosphatase_core_sf"/>
</dbReference>
<dbReference type="PANTHER" id="PTHR23071">
    <property type="entry name" value="PHOSPHATIDYLINOSITOL GLYCAN"/>
    <property type="match status" value="1"/>
</dbReference>
<dbReference type="GO" id="GO:0005789">
    <property type="term" value="C:endoplasmic reticulum membrane"/>
    <property type="evidence" value="ECO:0007669"/>
    <property type="project" value="UniProtKB-SubCell"/>
</dbReference>
<dbReference type="GO" id="GO:0051377">
    <property type="term" value="F:mannose-ethanolamine phosphotransferase activity"/>
    <property type="evidence" value="ECO:0007669"/>
    <property type="project" value="InterPro"/>
</dbReference>